<dbReference type="InterPro" id="IPR027417">
    <property type="entry name" value="P-loop_NTPase"/>
</dbReference>
<gene>
    <name evidence="3" type="ORF">WG66_10015</name>
</gene>
<dbReference type="Gene3D" id="3.40.50.300">
    <property type="entry name" value="P-loop containing nucleotide triphosphate hydrolases"/>
    <property type="match status" value="1"/>
</dbReference>
<proteinExistence type="predicted"/>
<dbReference type="Pfam" id="PF24883">
    <property type="entry name" value="NPHP3_N"/>
    <property type="match status" value="1"/>
</dbReference>
<dbReference type="AlphaFoldDB" id="A0A0W0FM59"/>
<evidence type="ECO:0000259" key="2">
    <source>
        <dbReference type="Pfam" id="PF24883"/>
    </source>
</evidence>
<dbReference type="EMBL" id="LATX01001849">
    <property type="protein sequence ID" value="KTB37399.1"/>
    <property type="molecule type" value="Genomic_DNA"/>
</dbReference>
<dbReference type="PANTHER" id="PTHR10039">
    <property type="entry name" value="AMELOGENIN"/>
    <property type="match status" value="1"/>
</dbReference>
<evidence type="ECO:0000256" key="1">
    <source>
        <dbReference type="ARBA" id="ARBA00022737"/>
    </source>
</evidence>
<sequence>MAVYGAEAVHVQGDANNNVAGDQVNNVYNLSLSDTEIMLHSLAEKAAANACYDSEQRFPPPNCHPGTRTEILGILCKWIDHSSKGPRVCWLYGSAGVGKSAIAQNITEKYAISRLAAAFFFSWNNSSRDNLTPFVASIAYQFCKPGSSLKPVLCPMIIDALRSDPNVFHASCEIQFQKLIVEPCSKIEPAVWEKLPNLVVVDGLDECVHILSQERILAILREAVATPLPLPLLFLICSCLELQIRDGFGHEDFDFDMALGSLVIESTEEADRDIESYLLNRFGALRMKHLIKYIDTRDEPPQNRLDTILRIRFEGGSESPYSDLDSLYRQILSTCQRWEKVQPILQLLVIPHEYRGLRSLGHSPALCQHDCAASQYKQGPGGVTSVQIALSAADPRRGRL</sequence>
<dbReference type="SUPFAM" id="SSF52540">
    <property type="entry name" value="P-loop containing nucleoside triphosphate hydrolases"/>
    <property type="match status" value="1"/>
</dbReference>
<keyword evidence="1" id="KW-0677">Repeat</keyword>
<comment type="caution">
    <text evidence="3">The sequence shown here is derived from an EMBL/GenBank/DDBJ whole genome shotgun (WGS) entry which is preliminary data.</text>
</comment>
<reference evidence="3 4" key="1">
    <citation type="submission" date="2015-12" db="EMBL/GenBank/DDBJ databases">
        <title>Draft genome sequence of Moniliophthora roreri, the causal agent of frosty pod rot of cacao.</title>
        <authorList>
            <person name="Aime M.C."/>
            <person name="Diaz-Valderrama J.R."/>
            <person name="Kijpornyongpan T."/>
            <person name="Phillips-Mora W."/>
        </authorList>
    </citation>
    <scope>NUCLEOTIDE SEQUENCE [LARGE SCALE GENOMIC DNA]</scope>
    <source>
        <strain evidence="3 4">MCA 2952</strain>
    </source>
</reference>
<feature type="domain" description="Nephrocystin 3-like N-terminal" evidence="2">
    <location>
        <begin position="77"/>
        <end position="237"/>
    </location>
</feature>
<evidence type="ECO:0000313" key="4">
    <source>
        <dbReference type="Proteomes" id="UP000054988"/>
    </source>
</evidence>
<dbReference type="InterPro" id="IPR056884">
    <property type="entry name" value="NPHP3-like_N"/>
</dbReference>
<evidence type="ECO:0000313" key="3">
    <source>
        <dbReference type="EMBL" id="KTB37399.1"/>
    </source>
</evidence>
<accession>A0A0W0FM59</accession>
<dbReference type="PANTHER" id="PTHR10039:SF16">
    <property type="entry name" value="GPI INOSITOL-DEACYLASE"/>
    <property type="match status" value="1"/>
</dbReference>
<name>A0A0W0FM59_MONRR</name>
<protein>
    <recommendedName>
        <fullName evidence="2">Nephrocystin 3-like N-terminal domain-containing protein</fullName>
    </recommendedName>
</protein>
<organism evidence="3 4">
    <name type="scientific">Moniliophthora roreri</name>
    <name type="common">Frosty pod rot fungus</name>
    <name type="synonym">Monilia roreri</name>
    <dbReference type="NCBI Taxonomy" id="221103"/>
    <lineage>
        <taxon>Eukaryota</taxon>
        <taxon>Fungi</taxon>
        <taxon>Dikarya</taxon>
        <taxon>Basidiomycota</taxon>
        <taxon>Agaricomycotina</taxon>
        <taxon>Agaricomycetes</taxon>
        <taxon>Agaricomycetidae</taxon>
        <taxon>Agaricales</taxon>
        <taxon>Marasmiineae</taxon>
        <taxon>Marasmiaceae</taxon>
        <taxon>Moniliophthora</taxon>
    </lineage>
</organism>
<dbReference type="Proteomes" id="UP000054988">
    <property type="component" value="Unassembled WGS sequence"/>
</dbReference>